<evidence type="ECO:0008006" key="3">
    <source>
        <dbReference type="Google" id="ProtNLM"/>
    </source>
</evidence>
<evidence type="ECO:0000313" key="2">
    <source>
        <dbReference type="Proteomes" id="UP000198852"/>
    </source>
</evidence>
<proteinExistence type="predicted"/>
<name>A0A1I6QJR2_9PSEU</name>
<keyword evidence="2" id="KW-1185">Reference proteome</keyword>
<dbReference type="Gene3D" id="3.30.559.10">
    <property type="entry name" value="Chloramphenicol acetyltransferase-like domain"/>
    <property type="match status" value="1"/>
</dbReference>
<gene>
    <name evidence="1" type="ORF">SAMN05660874_01526</name>
</gene>
<dbReference type="InterPro" id="IPR023213">
    <property type="entry name" value="CAT-like_dom_sf"/>
</dbReference>
<dbReference type="Gene3D" id="3.30.559.30">
    <property type="entry name" value="Nonribosomal peptide synthetase, condensation domain"/>
    <property type="match status" value="1"/>
</dbReference>
<protein>
    <recommendedName>
        <fullName evidence="3">Condensation domain-containing protein</fullName>
    </recommendedName>
</protein>
<dbReference type="EMBL" id="FOZX01000002">
    <property type="protein sequence ID" value="SFS52686.1"/>
    <property type="molecule type" value="Genomic_DNA"/>
</dbReference>
<sequence length="383" mass="39788">MSDVEIFHEEIAKGALSRKVERTWVPGARDRWSRASGRTPLHVEPEPVADVLGWLDGRVSADFDPATGLGWQLSFARTTDGGAVLSLVAAHAIADGAALLDAVTRADGGTPAPVTEPSGPLAAILDDLADARKQLSAAARWVLNRPRGTKKTPPPAKTSPQAPADWRVPHVVVECDSADLARTAAARGGSVNSLFVAALSRVAATAGCADAVVPAALPVSGREPDDARANSTRIAVAGLDRSVLDEQDLAEVKAECKRAYQRLAAASPGSQPLALLQMLPDTVVRRLPPPPAATVLASNVGRLPGELCGAPVRSVSATAHYPGAGPEEVATIGDGVTGWLSDSGERSTISVCGLAPGRINDVEELRELVVSEFAAWGVAVRPW</sequence>
<accession>A0A1I6QJR2</accession>
<organism evidence="1 2">
    <name type="scientific">Saccharopolyspora flava</name>
    <dbReference type="NCBI Taxonomy" id="95161"/>
    <lineage>
        <taxon>Bacteria</taxon>
        <taxon>Bacillati</taxon>
        <taxon>Actinomycetota</taxon>
        <taxon>Actinomycetes</taxon>
        <taxon>Pseudonocardiales</taxon>
        <taxon>Pseudonocardiaceae</taxon>
        <taxon>Saccharopolyspora</taxon>
    </lineage>
</organism>
<dbReference type="AlphaFoldDB" id="A0A1I6QJR2"/>
<reference evidence="2" key="1">
    <citation type="submission" date="2016-10" db="EMBL/GenBank/DDBJ databases">
        <authorList>
            <person name="Varghese N."/>
            <person name="Submissions S."/>
        </authorList>
    </citation>
    <scope>NUCLEOTIDE SEQUENCE [LARGE SCALE GENOMIC DNA]</scope>
    <source>
        <strain evidence="2">DSM 44771</strain>
    </source>
</reference>
<evidence type="ECO:0000313" key="1">
    <source>
        <dbReference type="EMBL" id="SFS52686.1"/>
    </source>
</evidence>
<dbReference type="Proteomes" id="UP000198852">
    <property type="component" value="Unassembled WGS sequence"/>
</dbReference>
<dbReference type="STRING" id="95161.SAMN05660874_01526"/>
<dbReference type="SUPFAM" id="SSF52777">
    <property type="entry name" value="CoA-dependent acyltransferases"/>
    <property type="match status" value="1"/>
</dbReference>